<evidence type="ECO:0008006" key="4">
    <source>
        <dbReference type="Google" id="ProtNLM"/>
    </source>
</evidence>
<name>A0A517X3Q3_9PLAN</name>
<feature type="transmembrane region" description="Helical" evidence="1">
    <location>
        <begin position="23"/>
        <end position="41"/>
    </location>
</feature>
<keyword evidence="3" id="KW-1185">Reference proteome</keyword>
<keyword evidence="1" id="KW-1133">Transmembrane helix</keyword>
<keyword evidence="1" id="KW-0472">Membrane</keyword>
<protein>
    <recommendedName>
        <fullName evidence="4">Transmembrane protein</fullName>
    </recommendedName>
</protein>
<evidence type="ECO:0000313" key="3">
    <source>
        <dbReference type="Proteomes" id="UP000318384"/>
    </source>
</evidence>
<dbReference type="EMBL" id="CP037422">
    <property type="protein sequence ID" value="QDU12113.1"/>
    <property type="molecule type" value="Genomic_DNA"/>
</dbReference>
<keyword evidence="1" id="KW-0812">Transmembrane</keyword>
<gene>
    <name evidence="2" type="ORF">V202x_55380</name>
</gene>
<sequence>MVTEKSNTCSEPSDEVPAQSYEGIDWGLAIFLVLGVVALLLPHVSIPFVGVYWAAAVAVVVFVVWNTVMPTTCMSGGLICSLVAMAVIFNTLGIVLAVVIRLIVSFLLNHISALVNDRSNFTIWGPPEPCRCEF</sequence>
<reference evidence="2 3" key="1">
    <citation type="submission" date="2019-03" db="EMBL/GenBank/DDBJ databases">
        <title>Deep-cultivation of Planctomycetes and their phenomic and genomic characterization uncovers novel biology.</title>
        <authorList>
            <person name="Wiegand S."/>
            <person name="Jogler M."/>
            <person name="Boedeker C."/>
            <person name="Pinto D."/>
            <person name="Vollmers J."/>
            <person name="Rivas-Marin E."/>
            <person name="Kohn T."/>
            <person name="Peeters S.H."/>
            <person name="Heuer A."/>
            <person name="Rast P."/>
            <person name="Oberbeckmann S."/>
            <person name="Bunk B."/>
            <person name="Jeske O."/>
            <person name="Meyerdierks A."/>
            <person name="Storesund J.E."/>
            <person name="Kallscheuer N."/>
            <person name="Luecker S."/>
            <person name="Lage O.M."/>
            <person name="Pohl T."/>
            <person name="Merkel B.J."/>
            <person name="Hornburger P."/>
            <person name="Mueller R.-W."/>
            <person name="Bruemmer F."/>
            <person name="Labrenz M."/>
            <person name="Spormann A.M."/>
            <person name="Op den Camp H."/>
            <person name="Overmann J."/>
            <person name="Amann R."/>
            <person name="Jetten M.S.M."/>
            <person name="Mascher T."/>
            <person name="Medema M.H."/>
            <person name="Devos D.P."/>
            <person name="Kaster A.-K."/>
            <person name="Ovreas L."/>
            <person name="Rohde M."/>
            <person name="Galperin M.Y."/>
            <person name="Jogler C."/>
        </authorList>
    </citation>
    <scope>NUCLEOTIDE SEQUENCE [LARGE SCALE GENOMIC DNA]</scope>
    <source>
        <strain evidence="2 3">V202</strain>
    </source>
</reference>
<accession>A0A517X3Q3</accession>
<proteinExistence type="predicted"/>
<feature type="transmembrane region" description="Helical" evidence="1">
    <location>
        <begin position="48"/>
        <end position="68"/>
    </location>
</feature>
<evidence type="ECO:0000313" key="2">
    <source>
        <dbReference type="EMBL" id="QDU12113.1"/>
    </source>
</evidence>
<dbReference type="Proteomes" id="UP000318384">
    <property type="component" value="Chromosome"/>
</dbReference>
<evidence type="ECO:0000256" key="1">
    <source>
        <dbReference type="SAM" id="Phobius"/>
    </source>
</evidence>
<dbReference type="AlphaFoldDB" id="A0A517X3Q3"/>
<organism evidence="2 3">
    <name type="scientific">Gimesia aquarii</name>
    <dbReference type="NCBI Taxonomy" id="2527964"/>
    <lineage>
        <taxon>Bacteria</taxon>
        <taxon>Pseudomonadati</taxon>
        <taxon>Planctomycetota</taxon>
        <taxon>Planctomycetia</taxon>
        <taxon>Planctomycetales</taxon>
        <taxon>Planctomycetaceae</taxon>
        <taxon>Gimesia</taxon>
    </lineage>
</organism>
<feature type="transmembrane region" description="Helical" evidence="1">
    <location>
        <begin position="74"/>
        <end position="104"/>
    </location>
</feature>